<evidence type="ECO:0000313" key="2">
    <source>
        <dbReference type="EMBL" id="MBM3089876.1"/>
    </source>
</evidence>
<keyword evidence="1" id="KW-0732">Signal</keyword>
<reference evidence="2 3" key="1">
    <citation type="submission" date="2020-01" db="EMBL/GenBank/DDBJ databases">
        <title>Draft genome assembly of Ensifer adhaerens T173.</title>
        <authorList>
            <person name="Craig J.E."/>
            <person name="Stinchcombe J.R."/>
        </authorList>
    </citation>
    <scope>NUCLEOTIDE SEQUENCE [LARGE SCALE GENOMIC DNA]</scope>
    <source>
        <strain evidence="2 3">T173</strain>
    </source>
</reference>
<dbReference type="Proteomes" id="UP000744980">
    <property type="component" value="Unassembled WGS sequence"/>
</dbReference>
<evidence type="ECO:0000256" key="1">
    <source>
        <dbReference type="SAM" id="SignalP"/>
    </source>
</evidence>
<dbReference type="SUPFAM" id="SSF52096">
    <property type="entry name" value="ClpP/crotonase"/>
    <property type="match status" value="1"/>
</dbReference>
<dbReference type="Gene3D" id="3.90.226.10">
    <property type="entry name" value="2-enoyl-CoA Hydratase, Chain A, domain 1"/>
    <property type="match status" value="1"/>
</dbReference>
<dbReference type="InterPro" id="IPR029045">
    <property type="entry name" value="ClpP/crotonase-like_dom_sf"/>
</dbReference>
<evidence type="ECO:0000313" key="3">
    <source>
        <dbReference type="Proteomes" id="UP000744980"/>
    </source>
</evidence>
<accession>A0AAW4FFP4</accession>
<feature type="signal peptide" evidence="1">
    <location>
        <begin position="1"/>
        <end position="37"/>
    </location>
</feature>
<protein>
    <submittedName>
        <fullName evidence="2">Uncharacterized protein</fullName>
    </submittedName>
</protein>
<dbReference type="RefSeq" id="WP_128090450.1">
    <property type="nucleotide sequence ID" value="NZ_CP083370.1"/>
</dbReference>
<keyword evidence="3" id="KW-1185">Reference proteome</keyword>
<dbReference type="EMBL" id="WXFA01000002">
    <property type="protein sequence ID" value="MBM3089876.1"/>
    <property type="molecule type" value="Genomic_DNA"/>
</dbReference>
<gene>
    <name evidence="2" type="ORF">GFB56_03480</name>
</gene>
<feature type="chain" id="PRO_5043957953" evidence="1">
    <location>
        <begin position="38"/>
        <end position="260"/>
    </location>
</feature>
<organism evidence="2 3">
    <name type="scientific">Ensifer canadensis</name>
    <dbReference type="NCBI Taxonomy" id="555315"/>
    <lineage>
        <taxon>Bacteria</taxon>
        <taxon>Pseudomonadati</taxon>
        <taxon>Pseudomonadota</taxon>
        <taxon>Alphaproteobacteria</taxon>
        <taxon>Hyphomicrobiales</taxon>
        <taxon>Rhizobiaceae</taxon>
        <taxon>Sinorhizobium/Ensifer group</taxon>
        <taxon>Ensifer</taxon>
    </lineage>
</organism>
<comment type="caution">
    <text evidence="2">The sequence shown here is derived from an EMBL/GenBank/DDBJ whole genome shotgun (WGS) entry which is preliminary data.</text>
</comment>
<proteinExistence type="predicted"/>
<dbReference type="AlphaFoldDB" id="A0AAW4FFP4"/>
<sequence length="260" mass="27794">MRIWSSPVGCATPRLRRVVLLICLLAASLLMERPAMAAEQQMRFVVVRSNEVGCEPTCPEWISAAGTIGPKTPALLKATLKTLAGRKLPLVLRSPGGDMAAAMALGRLIRKSKLSVAVGTTIFVGCQRDQKNCTANDRKAAEYIGKAVSLGACSQACTLVLASGNRRLAGEGAIVEDIPTLAGNEADTRKLVAYYGEMGVRYQSLVERLRSADGNLGRYQLSTVLLLTSELPVGQLVDADICRGTPAPDNCRVFTTMDLE</sequence>
<name>A0AAW4FFP4_9HYPH</name>